<sequence length="63" mass="6442">MGHALAATPDPTPRANAALAADCQTCNGWGSVLTCGGRHELCPECQSRGDQGRTDSSNAARGE</sequence>
<evidence type="ECO:0000313" key="2">
    <source>
        <dbReference type="Proteomes" id="UP001500151"/>
    </source>
</evidence>
<gene>
    <name evidence="1" type="ORF">GCM10010307_06560</name>
</gene>
<dbReference type="EMBL" id="BAAASJ010000005">
    <property type="protein sequence ID" value="GAA2622183.1"/>
    <property type="molecule type" value="Genomic_DNA"/>
</dbReference>
<keyword evidence="2" id="KW-1185">Reference proteome</keyword>
<comment type="caution">
    <text evidence="1">The sequence shown here is derived from an EMBL/GenBank/DDBJ whole genome shotgun (WGS) entry which is preliminary data.</text>
</comment>
<name>A0ABP6CNV9_9ACTN</name>
<accession>A0ABP6CNV9</accession>
<protein>
    <submittedName>
        <fullName evidence="1">Uncharacterized protein</fullName>
    </submittedName>
</protein>
<proteinExistence type="predicted"/>
<dbReference type="Proteomes" id="UP001500151">
    <property type="component" value="Unassembled WGS sequence"/>
</dbReference>
<evidence type="ECO:0000313" key="1">
    <source>
        <dbReference type="EMBL" id="GAA2622183.1"/>
    </source>
</evidence>
<organism evidence="1 2">
    <name type="scientific">Streptomyces vastus</name>
    <dbReference type="NCBI Taxonomy" id="285451"/>
    <lineage>
        <taxon>Bacteria</taxon>
        <taxon>Bacillati</taxon>
        <taxon>Actinomycetota</taxon>
        <taxon>Actinomycetes</taxon>
        <taxon>Kitasatosporales</taxon>
        <taxon>Streptomycetaceae</taxon>
        <taxon>Streptomyces</taxon>
    </lineage>
</organism>
<reference evidence="2" key="1">
    <citation type="journal article" date="2019" name="Int. J. Syst. Evol. Microbiol.">
        <title>The Global Catalogue of Microorganisms (GCM) 10K type strain sequencing project: providing services to taxonomists for standard genome sequencing and annotation.</title>
        <authorList>
            <consortium name="The Broad Institute Genomics Platform"/>
            <consortium name="The Broad Institute Genome Sequencing Center for Infectious Disease"/>
            <person name="Wu L."/>
            <person name="Ma J."/>
        </authorList>
    </citation>
    <scope>NUCLEOTIDE SEQUENCE [LARGE SCALE GENOMIC DNA]</scope>
    <source>
        <strain evidence="2">JCM 4524</strain>
    </source>
</reference>